<accession>A0A858Q7H4</accession>
<evidence type="ECO:0000256" key="1">
    <source>
        <dbReference type="SAM" id="SignalP"/>
    </source>
</evidence>
<dbReference type="AlphaFoldDB" id="A0A858Q7H4"/>
<organism evidence="3 4">
    <name type="scientific">Methylococcus geothermalis</name>
    <dbReference type="NCBI Taxonomy" id="2681310"/>
    <lineage>
        <taxon>Bacteria</taxon>
        <taxon>Pseudomonadati</taxon>
        <taxon>Pseudomonadota</taxon>
        <taxon>Gammaproteobacteria</taxon>
        <taxon>Methylococcales</taxon>
        <taxon>Methylococcaceae</taxon>
        <taxon>Methylococcus</taxon>
    </lineage>
</organism>
<dbReference type="PROSITE" id="PS51318">
    <property type="entry name" value="TAT"/>
    <property type="match status" value="1"/>
</dbReference>
<dbReference type="Gene3D" id="2.60.40.2470">
    <property type="entry name" value="SoxY domain"/>
    <property type="match status" value="1"/>
</dbReference>
<dbReference type="InterPro" id="IPR032711">
    <property type="entry name" value="SoxY"/>
</dbReference>
<evidence type="ECO:0000259" key="2">
    <source>
        <dbReference type="Pfam" id="PF13501"/>
    </source>
</evidence>
<evidence type="ECO:0000313" key="3">
    <source>
        <dbReference type="EMBL" id="QJD29780.1"/>
    </source>
</evidence>
<dbReference type="PIRSF" id="PIRSF010312">
    <property type="entry name" value="Sulphur_oxidation_SoxY"/>
    <property type="match status" value="1"/>
</dbReference>
<dbReference type="InterPro" id="IPR038162">
    <property type="entry name" value="SoxY_sf"/>
</dbReference>
<dbReference type="InterPro" id="IPR016568">
    <property type="entry name" value="Sulphur_oxidation_SoxY"/>
</dbReference>
<evidence type="ECO:0000313" key="4">
    <source>
        <dbReference type="Proteomes" id="UP000503004"/>
    </source>
</evidence>
<dbReference type="InterPro" id="IPR006311">
    <property type="entry name" value="TAT_signal"/>
</dbReference>
<name>A0A858Q7H4_9GAMM</name>
<reference evidence="4" key="1">
    <citation type="submission" date="2019-12" db="EMBL/GenBank/DDBJ databases">
        <authorList>
            <person name="Awala S.I."/>
            <person name="Rhee S.K."/>
        </authorList>
    </citation>
    <scope>NUCLEOTIDE SEQUENCE [LARGE SCALE GENOMIC DNA]</scope>
    <source>
        <strain evidence="4">IM1</strain>
    </source>
</reference>
<dbReference type="EMBL" id="CP046565">
    <property type="protein sequence ID" value="QJD29780.1"/>
    <property type="molecule type" value="Genomic_DNA"/>
</dbReference>
<feature type="signal peptide" evidence="1">
    <location>
        <begin position="1"/>
        <end position="29"/>
    </location>
</feature>
<feature type="chain" id="PRO_5032566827" evidence="1">
    <location>
        <begin position="30"/>
        <end position="148"/>
    </location>
</feature>
<dbReference type="RefSeq" id="WP_169603063.1">
    <property type="nucleotide sequence ID" value="NZ_CP046565.1"/>
</dbReference>
<keyword evidence="1" id="KW-0732">Signal</keyword>
<dbReference type="KEGG" id="metu:GNH96_07210"/>
<feature type="domain" description="Ig-like SoxY" evidence="2">
    <location>
        <begin position="44"/>
        <end position="147"/>
    </location>
</feature>
<protein>
    <submittedName>
        <fullName evidence="3">Sulfur compound-chelating protein SoxY</fullName>
    </submittedName>
</protein>
<gene>
    <name evidence="3" type="ORF">GNH96_07210</name>
</gene>
<dbReference type="Pfam" id="PF13501">
    <property type="entry name" value="SoxY"/>
    <property type="match status" value="1"/>
</dbReference>
<sequence>MNETASRRRFLLIALRRAAALGLFRAAAAYGKDTDPTSYDGVLRALTGGRTPEASGELVLDVPDSAENGAIVPVTLASRIDRTAALHLLVVHNPRPLAASFSFLDGAVPSVSFRIKMNESSEVVALAEAGGRLYWTRKQVRVAVGGCG</sequence>
<keyword evidence="4" id="KW-1185">Reference proteome</keyword>
<dbReference type="Proteomes" id="UP000503004">
    <property type="component" value="Chromosome"/>
</dbReference>
<proteinExistence type="predicted"/>